<organism evidence="2">
    <name type="scientific">Anguilla anguilla</name>
    <name type="common">European freshwater eel</name>
    <name type="synonym">Muraena anguilla</name>
    <dbReference type="NCBI Taxonomy" id="7936"/>
    <lineage>
        <taxon>Eukaryota</taxon>
        <taxon>Metazoa</taxon>
        <taxon>Chordata</taxon>
        <taxon>Craniata</taxon>
        <taxon>Vertebrata</taxon>
        <taxon>Euteleostomi</taxon>
        <taxon>Actinopterygii</taxon>
        <taxon>Neopterygii</taxon>
        <taxon>Teleostei</taxon>
        <taxon>Anguilliformes</taxon>
        <taxon>Anguillidae</taxon>
        <taxon>Anguilla</taxon>
    </lineage>
</organism>
<dbReference type="AlphaFoldDB" id="A0A0E9RH70"/>
<sequence length="31" mass="3880">MWKAQNLRRRKPCRSSWRRQTAKRKNTDSSF</sequence>
<proteinExistence type="predicted"/>
<reference evidence="2" key="1">
    <citation type="submission" date="2014-11" db="EMBL/GenBank/DDBJ databases">
        <authorList>
            <person name="Amaro Gonzalez C."/>
        </authorList>
    </citation>
    <scope>NUCLEOTIDE SEQUENCE</scope>
</reference>
<feature type="compositionally biased region" description="Basic residues" evidence="1">
    <location>
        <begin position="1"/>
        <end position="24"/>
    </location>
</feature>
<evidence type="ECO:0000256" key="1">
    <source>
        <dbReference type="SAM" id="MobiDB-lite"/>
    </source>
</evidence>
<evidence type="ECO:0000313" key="2">
    <source>
        <dbReference type="EMBL" id="JAH27780.1"/>
    </source>
</evidence>
<protein>
    <submittedName>
        <fullName evidence="2">Uncharacterized protein</fullName>
    </submittedName>
</protein>
<reference evidence="2" key="2">
    <citation type="journal article" date="2015" name="Fish Shellfish Immunol.">
        <title>Early steps in the European eel (Anguilla anguilla)-Vibrio vulnificus interaction in the gills: Role of the RtxA13 toxin.</title>
        <authorList>
            <person name="Callol A."/>
            <person name="Pajuelo D."/>
            <person name="Ebbesson L."/>
            <person name="Teles M."/>
            <person name="MacKenzie S."/>
            <person name="Amaro C."/>
        </authorList>
    </citation>
    <scope>NUCLEOTIDE SEQUENCE</scope>
</reference>
<name>A0A0E9RH70_ANGAN</name>
<feature type="region of interest" description="Disordered" evidence="1">
    <location>
        <begin position="1"/>
        <end position="31"/>
    </location>
</feature>
<dbReference type="EMBL" id="GBXM01080797">
    <property type="protein sequence ID" value="JAH27780.1"/>
    <property type="molecule type" value="Transcribed_RNA"/>
</dbReference>
<accession>A0A0E9RH70</accession>